<dbReference type="SMART" id="SM00150">
    <property type="entry name" value="SPEC"/>
    <property type="match status" value="2"/>
</dbReference>
<feature type="region of interest" description="Disordered" evidence="9">
    <location>
        <begin position="323"/>
        <end position="349"/>
    </location>
</feature>
<proteinExistence type="inferred from homology"/>
<keyword evidence="5" id="KW-1133">Transmembrane helix</keyword>
<evidence type="ECO:0000256" key="5">
    <source>
        <dbReference type="ARBA" id="ARBA00022989"/>
    </source>
</evidence>
<dbReference type="InterPro" id="IPR052403">
    <property type="entry name" value="LINC-complex_assoc"/>
</dbReference>
<dbReference type="GO" id="GO:0051015">
    <property type="term" value="F:actin filament binding"/>
    <property type="evidence" value="ECO:0007669"/>
    <property type="project" value="TreeGrafter"/>
</dbReference>
<evidence type="ECO:0000256" key="9">
    <source>
        <dbReference type="SAM" id="MobiDB-lite"/>
    </source>
</evidence>
<comment type="subcellular location">
    <subcellularLocation>
        <location evidence="1">Nucleus membrane</location>
    </subcellularLocation>
</comment>
<feature type="coiled-coil region" evidence="8">
    <location>
        <begin position="2092"/>
        <end position="2119"/>
    </location>
</feature>
<feature type="region of interest" description="Disordered" evidence="9">
    <location>
        <begin position="27"/>
        <end position="48"/>
    </location>
</feature>
<feature type="coiled-coil region" evidence="8">
    <location>
        <begin position="957"/>
        <end position="1027"/>
    </location>
</feature>
<feature type="coiled-coil region" evidence="8">
    <location>
        <begin position="2333"/>
        <end position="2360"/>
    </location>
</feature>
<name>A0A7R8W274_9CRUS</name>
<feature type="coiled-coil region" evidence="8">
    <location>
        <begin position="609"/>
        <end position="636"/>
    </location>
</feature>
<evidence type="ECO:0000256" key="1">
    <source>
        <dbReference type="ARBA" id="ARBA00004126"/>
    </source>
</evidence>
<keyword evidence="3" id="KW-0812">Transmembrane</keyword>
<dbReference type="InterPro" id="IPR012315">
    <property type="entry name" value="KASH"/>
</dbReference>
<dbReference type="OrthoDB" id="6374710at2759"/>
<gene>
    <name evidence="10" type="ORF">CTOB1V02_LOCUS953</name>
</gene>
<feature type="region of interest" description="Disordered" evidence="9">
    <location>
        <begin position="216"/>
        <end position="297"/>
    </location>
</feature>
<dbReference type="GO" id="GO:0005640">
    <property type="term" value="C:nuclear outer membrane"/>
    <property type="evidence" value="ECO:0007669"/>
    <property type="project" value="TreeGrafter"/>
</dbReference>
<feature type="compositionally biased region" description="Basic and acidic residues" evidence="9">
    <location>
        <begin position="328"/>
        <end position="340"/>
    </location>
</feature>
<evidence type="ECO:0000256" key="7">
    <source>
        <dbReference type="ARBA" id="ARBA00023242"/>
    </source>
</evidence>
<dbReference type="Pfam" id="PF10541">
    <property type="entry name" value="KASH"/>
    <property type="match status" value="1"/>
</dbReference>
<keyword evidence="8" id="KW-0175">Coiled coil</keyword>
<dbReference type="PANTHER" id="PTHR47535">
    <property type="entry name" value="MUSCLE-SPECIFIC PROTEIN 300 KDA, ISOFORM G"/>
    <property type="match status" value="1"/>
</dbReference>
<comment type="similarity">
    <text evidence="2">Belongs to the nesprin family.</text>
</comment>
<dbReference type="InterPro" id="IPR018159">
    <property type="entry name" value="Spectrin/alpha-actinin"/>
</dbReference>
<dbReference type="SMART" id="SM01249">
    <property type="entry name" value="KASH"/>
    <property type="match status" value="1"/>
</dbReference>
<keyword evidence="6" id="KW-0472">Membrane</keyword>
<dbReference type="GO" id="GO:0034993">
    <property type="term" value="C:meiotic nuclear membrane microtubule tethering complex"/>
    <property type="evidence" value="ECO:0007669"/>
    <property type="project" value="TreeGrafter"/>
</dbReference>
<dbReference type="InterPro" id="IPR002017">
    <property type="entry name" value="Spectrin_repeat"/>
</dbReference>
<accession>A0A7R8W274</accession>
<protein>
    <submittedName>
        <fullName evidence="10">Uncharacterized protein</fullName>
    </submittedName>
</protein>
<organism evidence="10">
    <name type="scientific">Cyprideis torosa</name>
    <dbReference type="NCBI Taxonomy" id="163714"/>
    <lineage>
        <taxon>Eukaryota</taxon>
        <taxon>Metazoa</taxon>
        <taxon>Ecdysozoa</taxon>
        <taxon>Arthropoda</taxon>
        <taxon>Crustacea</taxon>
        <taxon>Oligostraca</taxon>
        <taxon>Ostracoda</taxon>
        <taxon>Podocopa</taxon>
        <taxon>Podocopida</taxon>
        <taxon>Cytherocopina</taxon>
        <taxon>Cytheroidea</taxon>
        <taxon>Cytherideidae</taxon>
        <taxon>Cyprideis</taxon>
    </lineage>
</organism>
<dbReference type="Pfam" id="PF00435">
    <property type="entry name" value="Spectrin"/>
    <property type="match status" value="1"/>
</dbReference>
<feature type="coiled-coil region" evidence="8">
    <location>
        <begin position="1785"/>
        <end position="1881"/>
    </location>
</feature>
<feature type="region of interest" description="Disordered" evidence="9">
    <location>
        <begin position="64"/>
        <end position="92"/>
    </location>
</feature>
<dbReference type="Gene3D" id="1.20.58.60">
    <property type="match status" value="2"/>
</dbReference>
<feature type="compositionally biased region" description="Acidic residues" evidence="9">
    <location>
        <begin position="280"/>
        <end position="289"/>
    </location>
</feature>
<dbReference type="CDD" id="cd00176">
    <property type="entry name" value="SPEC"/>
    <property type="match status" value="1"/>
</dbReference>
<keyword evidence="4" id="KW-0677">Repeat</keyword>
<evidence type="ECO:0000256" key="2">
    <source>
        <dbReference type="ARBA" id="ARBA00008619"/>
    </source>
</evidence>
<evidence type="ECO:0000256" key="6">
    <source>
        <dbReference type="ARBA" id="ARBA00023136"/>
    </source>
</evidence>
<sequence>MSELPDEKLHSLVEKPIVVTLETKVEEAPSAAMPATPISTSDIAPEKDEEDEIAEATAELKDVSQEIPEGPGGEIDTAGIPSNVPEEESTVPVLMSEVPDEKLHGLDEKPIDVTLEIKVEDASSAAMPETPISASGIAPEKAEEHEIAEAAAEPKDMSQEIHEGPGGDLETAGIPSKVSEEESAIPGLMSEVPFEKLHGLDETPIDVTLDIKVEGAPSAAMPETSVSTSDIAPEKAEEHETAEATAEPKDVSQEIRESPASVFDGGELETAGIPSKVSEEESAIPEEEAATASTKAEEMRLGHYVESQCQWPELKEDNTVALVPDSLPSDKTEIGGEKSAESSSEPVNTFTTTAEIDDFLRSHLFSEESKESQLEYYKGTDDSSAIVPQAAVHLHSEINAPLRSPDCIAETPVYMSSEVTAEVEVPQWMTEDVPVRSHELGENGSLAEISSEPRVEKEEDTSILMSEAPEIQIPIAGVDLITSEASNILSALKQLIDPAKEQAMLLRGVLTSENFNRAIENRDVEGISYELPLVLSGVLRRLRDLNEMHTFTDTSATQILSDIDATVKLILNVVDMDILDEETVETTSIILEKIKSQRDEIGKEVLRREKAKSDAQKNLEDQLRELRKSIETCHETIDCTDPTSTDENRIKAVLNDLQRQETSVYKLKFSMDPSGEDEPIADACLNALELRSRGMNVIENTDAWRRYLEYCQSCKLLIDILTATSGEQLPAVATLQDIREKVETIQNMAQSVNQACSNVLRSYSRLSSVQKSLAANAHEKLISEVNKSLIRSLDEQRDLQIVSRIVQRAQEKMRIADESLNQLDKHTDPNNSKKIMEHLETMVGRSIDETCEDSMVPLGVKIEVLQSADKVDSVLKQARERSIAPERTALLTKKFGQNSAVLLAEVARVEEKLQNLEPSSEQLAVSIKDVESHVNLCQTVISRCQALEKFGSLPVEVDTAILERVQAAQKAVKLEEQTLGLELKINEAEHRIVSGTYSPKETSSRMLAKHQLEKKQLEEILQEVNGISRKAQEFDFPEVEHNAEQLRNVVRRDREAMSSRVAGDRVWLKKLRDQDRQSLALRECNTQILEIIDDADDPFMDVYDIQMVLNSLDYVCGTQANLMQCLESDACEGEEVGVLLDTSGNVQRKAKEVQMSLRNCLAAFDDFREWTDSYQAWERLVFADPLFQGYGTDVPQTALIRTKELLQQIQEWEHSLRDRDQFLNSAVPSDRMQAQRETMENVAKTLSALKTILESLSGDFETRLLSREKIKGVVDDATNELHVIQSSEHRPADSNEMLDVLESDLQKLNALDSGLKSLHPDVRDEAVRILEVMKEWQKVFETTFEQYVKVASSLPLDQVLSTQRLEQSITEAEEVLRERNLPSDREGLRLKLQETKTSLSSLQLHLASIPLLPALSEMNHDTITTLKDRETRISQHLSLWDVYDQRLRETVDWLKKLEHQRDSLMLHHVPVERLERLMSQIQVIIESAENSTSLDDLNKATSDLVSIVCDESMKTSLNDTGSNLRLRLSHLKAALKTWHGHLTSLRDSWSNIRGDCKKVQDILRQVSEAEFGKKTESSELLEETLEKLTHADSLIQSSHSRLDEIIGLSSPRDVRHCRRELWALSSAILCLRRRIEAGLESDVSIPDASERREKIVDELSKITEAAKHPSAMGRTVQAIQSSISSDLLPRSACLFVELDLLNNLDSSPEAETEMKFLRQEQDRVSELLDELRTKTKNCREEVSNVETDIQKFRDYLGSVERVLHSPVNCRDQAEARCRVEETVSASKMLNQVRDLQRAVEEKVKKATQSLNELGAEDDSERLNRMKSSCGQWYQHLSDGLEDRLHILEETLELLNNHCELVSEIREELNDLSQRMANAKAQSDIHTLKELSAERKNIEELSRSTHGLRSTIEATNSLLHRLSSENRLSMDSPVAGEVESVVENWNTCIAWVRVLQKRLLRSLSLNTDWDSAVSRQSSMLENFRRLLEESSDASSLASELEEGNDVCKALGMEMMMRGHPEDAARVGEALESLNDVKGELVLQAAQTPCESSISSEVGATPFQAPSPKSDEQLVLRSADIIKELVKGTQESTEMHLLTALDEASERLARLEESSDDEETRKTMAAACLASCDVIDYLRDKLVSTYGYPESHSIIIQADNVRVKQMMVRKEHLSKIRSESEERRDYHRFETNLWRLEKWQTSAEKRIQSLILPEDVSISIESLEETVPDFREFLLDLDSHKTLVNSLSSLGRHLIQNCSDQDKAQDLEVRLEQVRMQWDEICRKVAKAQESIQRHLVENSEFCSQMDFLMNWIGGSEAEVRSMEPLDLDAPRAELERQLKRFQELETDALKFQQRLESLLEALASPTVPLPGRSTDDAQASESLLNRSYSMLGRAVRIALPIQALILLLVGVASVLPICEDEYSCVWPSGSAPSTCFNLAVKLDGGPPT</sequence>
<keyword evidence="7" id="KW-0539">Nucleus</keyword>
<evidence type="ECO:0000313" key="10">
    <source>
        <dbReference type="EMBL" id="CAD7222957.1"/>
    </source>
</evidence>
<evidence type="ECO:0000256" key="3">
    <source>
        <dbReference type="ARBA" id="ARBA00022692"/>
    </source>
</evidence>
<feature type="region of interest" description="Disordered" evidence="9">
    <location>
        <begin position="122"/>
        <end position="184"/>
    </location>
</feature>
<feature type="compositionally biased region" description="Basic and acidic residues" evidence="9">
    <location>
        <begin position="140"/>
        <end position="165"/>
    </location>
</feature>
<dbReference type="EMBL" id="OB660128">
    <property type="protein sequence ID" value="CAD7222957.1"/>
    <property type="molecule type" value="Genomic_DNA"/>
</dbReference>
<dbReference type="PANTHER" id="PTHR47535:SF1">
    <property type="entry name" value="NESPRIN-1"/>
    <property type="match status" value="1"/>
</dbReference>
<dbReference type="GO" id="GO:0005737">
    <property type="term" value="C:cytoplasm"/>
    <property type="evidence" value="ECO:0007669"/>
    <property type="project" value="TreeGrafter"/>
</dbReference>
<feature type="coiled-coil region" evidence="8">
    <location>
        <begin position="1714"/>
        <end position="1748"/>
    </location>
</feature>
<reference evidence="10" key="1">
    <citation type="submission" date="2020-11" db="EMBL/GenBank/DDBJ databases">
        <authorList>
            <person name="Tran Van P."/>
        </authorList>
    </citation>
    <scope>NUCLEOTIDE SEQUENCE</scope>
</reference>
<dbReference type="SUPFAM" id="SSF46966">
    <property type="entry name" value="Spectrin repeat"/>
    <property type="match status" value="2"/>
</dbReference>
<feature type="compositionally biased region" description="Basic and acidic residues" evidence="9">
    <location>
        <begin position="232"/>
        <end position="257"/>
    </location>
</feature>
<dbReference type="PROSITE" id="PS51049">
    <property type="entry name" value="KASH"/>
    <property type="match status" value="1"/>
</dbReference>
<dbReference type="GO" id="GO:0007097">
    <property type="term" value="P:nuclear migration"/>
    <property type="evidence" value="ECO:0007669"/>
    <property type="project" value="TreeGrafter"/>
</dbReference>
<evidence type="ECO:0000256" key="8">
    <source>
        <dbReference type="SAM" id="Coils"/>
    </source>
</evidence>
<evidence type="ECO:0000256" key="4">
    <source>
        <dbReference type="ARBA" id="ARBA00022737"/>
    </source>
</evidence>